<dbReference type="InterPro" id="IPR001841">
    <property type="entry name" value="Znf_RING"/>
</dbReference>
<dbReference type="OrthoDB" id="9446342at2759"/>
<dbReference type="Gene3D" id="3.30.40.10">
    <property type="entry name" value="Zinc/RING finger domain, C3HC4 (zinc finger)"/>
    <property type="match status" value="1"/>
</dbReference>
<keyword evidence="15" id="KW-1185">Reference proteome</keyword>
<evidence type="ECO:0000256" key="3">
    <source>
        <dbReference type="ARBA" id="ARBA00012483"/>
    </source>
</evidence>
<dbReference type="CDD" id="cd16521">
    <property type="entry name" value="RING-HC_MKRN"/>
    <property type="match status" value="1"/>
</dbReference>
<dbReference type="InterPro" id="IPR036855">
    <property type="entry name" value="Znf_CCCH_sf"/>
</dbReference>
<dbReference type="Proteomes" id="UP000192578">
    <property type="component" value="Unassembled WGS sequence"/>
</dbReference>
<dbReference type="Pfam" id="PF00996">
    <property type="entry name" value="GDI"/>
    <property type="match status" value="1"/>
</dbReference>
<keyword evidence="7 10" id="KW-0863">Zinc-finger</keyword>
<sequence length="968" mass="107658">MDEEYDAIVCGTGLTECIISGMLSVSGKRVLHVDRNKYYGGESASITPLEDLFAKFNAGTVPPEMGRGRDWNVDLIPKFLMANGELVRLLIHTGVTRYLEFKSVEGSYVYKQGKIHKVPADEKEALASSLMGLFEKRRFRNFLIFVMEFDENDPKTWKDVDPKRTTMQEVLDKYGLDKNTADFTGHALALHTSDEYITQPCGPTLAKIKLYQESLARYGKSPYLYPLYGLGELPQGFARLSAIYGGTYMLDKPVDEIVLENGKVVGVRCGSEVARCKQVYCDPSYAPERVKKVGQVIRCICLLDHPIPNINNALSTQIIIPQNQVNRKSDIYISCVSTTHQVASKGWFIAMVSTTVETGNPEAEIKVGLDLLGPIRQKFVSVNDVLVPTDPGYDSQIFISKSYDAASHFETTCDDVLDIFQRGTGEKFDFTKVKHTTLGEEYFASGCCTRDDCGFQHDRSARPDNVCRFYLSGQCFYGDECRYDHISADRIRQQDSSRPNDDDKSKLPRVGGVPKPRFPAARLGGENASSQAVLDEPYVAPSSYAQAVDKTSFGAYVLDENYPMHSTFQELCQYAMTGICPIGDECAYFHGDVCDICHCQVLDPVDETQRACHEKLCSEAMERDMEFSFAVQRSEEKTCSICMDNVLDKVAVEKQRFGILENCGHTFCFECIMNWRKQSKETVDSKTLQSCPECRVHSNYVIPSKLWPETKHDRDNVIKEYKKAMGRKHCRHFDQGRGRCPFGGSCFFLHALPDGTRVALPAPKPKRKVLGADFANLFLSSLQLSDFLNFSDDEDDVGGDEDRDTFDDIYNADDWASSNEDDDTHDGNEDAQSRRSPTDLVAMMNMIAGLGRGLLEIEAQEVRLRDAALGTDAAATAESSLEGHRPPVAPPVSLTPHVPPTRQTERMERRRPAASAPGAAQSAGGDSASSTQPPPAAVAGPKDDTNDGWVAVQPRRMRRNCGGQTGDY</sequence>
<evidence type="ECO:0000256" key="1">
    <source>
        <dbReference type="ARBA" id="ARBA00000900"/>
    </source>
</evidence>
<feature type="domain" description="RING-type" evidence="12">
    <location>
        <begin position="639"/>
        <end position="695"/>
    </location>
</feature>
<organism evidence="14 15">
    <name type="scientific">Hypsibius exemplaris</name>
    <name type="common">Freshwater tardigrade</name>
    <dbReference type="NCBI Taxonomy" id="2072580"/>
    <lineage>
        <taxon>Eukaryota</taxon>
        <taxon>Metazoa</taxon>
        <taxon>Ecdysozoa</taxon>
        <taxon>Tardigrada</taxon>
        <taxon>Eutardigrada</taxon>
        <taxon>Parachela</taxon>
        <taxon>Hypsibioidea</taxon>
        <taxon>Hypsibiidae</taxon>
        <taxon>Hypsibius</taxon>
    </lineage>
</organism>
<dbReference type="InterPro" id="IPR018957">
    <property type="entry name" value="Znf_C3HC4_RING-type"/>
</dbReference>
<feature type="zinc finger region" description="C3H1-type" evidence="10">
    <location>
        <begin position="724"/>
        <end position="753"/>
    </location>
</feature>
<dbReference type="Gene3D" id="1.10.405.10">
    <property type="entry name" value="Guanine Nucleotide Dissociation Inhibitor, domain 1"/>
    <property type="match status" value="1"/>
</dbReference>
<dbReference type="SUPFAM" id="SSF57850">
    <property type="entry name" value="RING/U-box"/>
    <property type="match status" value="1"/>
</dbReference>
<evidence type="ECO:0000256" key="9">
    <source>
        <dbReference type="ARBA" id="ARBA00022833"/>
    </source>
</evidence>
<evidence type="ECO:0000259" key="12">
    <source>
        <dbReference type="PROSITE" id="PS50089"/>
    </source>
</evidence>
<evidence type="ECO:0000256" key="4">
    <source>
        <dbReference type="ARBA" id="ARBA00022679"/>
    </source>
</evidence>
<dbReference type="PROSITE" id="PS00518">
    <property type="entry name" value="ZF_RING_1"/>
    <property type="match status" value="1"/>
</dbReference>
<evidence type="ECO:0000259" key="13">
    <source>
        <dbReference type="PROSITE" id="PS50103"/>
    </source>
</evidence>
<feature type="region of interest" description="Disordered" evidence="11">
    <location>
        <begin position="812"/>
        <end position="838"/>
    </location>
</feature>
<dbReference type="PRINTS" id="PR00892">
    <property type="entry name" value="RABGDI"/>
</dbReference>
<evidence type="ECO:0000256" key="6">
    <source>
        <dbReference type="ARBA" id="ARBA00022737"/>
    </source>
</evidence>
<evidence type="ECO:0000256" key="8">
    <source>
        <dbReference type="ARBA" id="ARBA00022786"/>
    </source>
</evidence>
<feature type="compositionally biased region" description="Basic and acidic residues" evidence="11">
    <location>
        <begin position="825"/>
        <end position="837"/>
    </location>
</feature>
<dbReference type="GO" id="GO:0005093">
    <property type="term" value="F:Rab GDP-dissociation inhibitor activity"/>
    <property type="evidence" value="ECO:0007669"/>
    <property type="project" value="InterPro"/>
</dbReference>
<evidence type="ECO:0000313" key="14">
    <source>
        <dbReference type="EMBL" id="OQV23857.1"/>
    </source>
</evidence>
<feature type="region of interest" description="Disordered" evidence="11">
    <location>
        <begin position="491"/>
        <end position="523"/>
    </location>
</feature>
<dbReference type="SUPFAM" id="SSF90229">
    <property type="entry name" value="CCCH zinc finger"/>
    <property type="match status" value="2"/>
</dbReference>
<dbReference type="EC" id="2.3.2.27" evidence="3"/>
<dbReference type="InterPro" id="IPR018203">
    <property type="entry name" value="GDP_dissociation_inhibitor"/>
</dbReference>
<dbReference type="InterPro" id="IPR000571">
    <property type="entry name" value="Znf_CCCH"/>
</dbReference>
<keyword evidence="5 10" id="KW-0479">Metal-binding</keyword>
<dbReference type="Gene3D" id="3.50.50.60">
    <property type="entry name" value="FAD/NAD(P)-binding domain"/>
    <property type="match status" value="1"/>
</dbReference>
<keyword evidence="9 10" id="KW-0862">Zinc</keyword>
<feature type="domain" description="C3H1-type" evidence="13">
    <location>
        <begin position="724"/>
        <end position="753"/>
    </location>
</feature>
<dbReference type="InterPro" id="IPR017907">
    <property type="entry name" value="Znf_RING_CS"/>
</dbReference>
<dbReference type="FunFam" id="3.50.50.60:FF:000232">
    <property type="entry name" value="Rab GDP dissociation inhibitor"/>
    <property type="match status" value="1"/>
</dbReference>
<dbReference type="InterPro" id="IPR013083">
    <property type="entry name" value="Znf_RING/FYVE/PHD"/>
</dbReference>
<dbReference type="Gene3D" id="3.30.519.10">
    <property type="entry name" value="Guanine Nucleotide Dissociation Inhibitor, domain 2"/>
    <property type="match status" value="1"/>
</dbReference>
<dbReference type="FunFam" id="3.30.40.10:FF:000117">
    <property type="entry name" value="Probable E3 ubiquitin-protein ligase makorin-1"/>
    <property type="match status" value="1"/>
</dbReference>
<protein>
    <recommendedName>
        <fullName evidence="3">RING-type E3 ubiquitin transferase</fullName>
        <ecNumber evidence="3">2.3.2.27</ecNumber>
    </recommendedName>
</protein>
<dbReference type="PROSITE" id="PS50103">
    <property type="entry name" value="ZF_C3H1"/>
    <property type="match status" value="3"/>
</dbReference>
<dbReference type="GO" id="GO:0005737">
    <property type="term" value="C:cytoplasm"/>
    <property type="evidence" value="ECO:0007669"/>
    <property type="project" value="TreeGrafter"/>
</dbReference>
<name>A0A1W0X8L0_HYPEX</name>
<dbReference type="Pfam" id="PF00097">
    <property type="entry name" value="zf-C3HC4"/>
    <property type="match status" value="1"/>
</dbReference>
<dbReference type="GO" id="GO:0007264">
    <property type="term" value="P:small GTPase-mediated signal transduction"/>
    <property type="evidence" value="ECO:0007669"/>
    <property type="project" value="InterPro"/>
</dbReference>
<comment type="catalytic activity">
    <reaction evidence="1">
        <text>S-ubiquitinyl-[E2 ubiquitin-conjugating enzyme]-L-cysteine + [acceptor protein]-L-lysine = [E2 ubiquitin-conjugating enzyme]-L-cysteine + N(6)-ubiquitinyl-[acceptor protein]-L-lysine.</text>
        <dbReference type="EC" id="2.3.2.27"/>
    </reaction>
</comment>
<dbReference type="InterPro" id="IPR000806">
    <property type="entry name" value="RabGDI"/>
</dbReference>
<comment type="similarity">
    <text evidence="2">Belongs to the Rab GDI family.</text>
</comment>
<evidence type="ECO:0000256" key="5">
    <source>
        <dbReference type="ARBA" id="ARBA00022723"/>
    </source>
</evidence>
<dbReference type="PROSITE" id="PS50089">
    <property type="entry name" value="ZF_RING_2"/>
    <property type="match status" value="1"/>
</dbReference>
<evidence type="ECO:0000256" key="2">
    <source>
        <dbReference type="ARBA" id="ARBA00005593"/>
    </source>
</evidence>
<evidence type="ECO:0000256" key="10">
    <source>
        <dbReference type="PROSITE-ProRule" id="PRU00723"/>
    </source>
</evidence>
<gene>
    <name evidence="14" type="ORF">BV898_02206</name>
</gene>
<dbReference type="InterPro" id="IPR036188">
    <property type="entry name" value="FAD/NAD-bd_sf"/>
</dbReference>
<dbReference type="GO" id="GO:0061630">
    <property type="term" value="F:ubiquitin protein ligase activity"/>
    <property type="evidence" value="ECO:0007669"/>
    <property type="project" value="UniProtKB-EC"/>
</dbReference>
<feature type="domain" description="C3H1-type" evidence="13">
    <location>
        <begin position="461"/>
        <end position="488"/>
    </location>
</feature>
<comment type="caution">
    <text evidence="14">The sequence shown here is derived from an EMBL/GenBank/DDBJ whole genome shotgun (WGS) entry which is preliminary data.</text>
</comment>
<feature type="region of interest" description="Disordered" evidence="11">
    <location>
        <begin position="875"/>
        <end position="968"/>
    </location>
</feature>
<accession>A0A1W0X8L0</accession>
<dbReference type="GO" id="GO:0015031">
    <property type="term" value="P:protein transport"/>
    <property type="evidence" value="ECO:0007669"/>
    <property type="project" value="InterPro"/>
</dbReference>
<dbReference type="SUPFAM" id="SSF51905">
    <property type="entry name" value="FAD/NAD(P)-binding domain"/>
    <property type="match status" value="2"/>
</dbReference>
<dbReference type="PANTHER" id="PTHR11787:SF8">
    <property type="entry name" value="RAB GDP DISSOCIATION INHIBITOR"/>
    <property type="match status" value="1"/>
</dbReference>
<feature type="compositionally biased region" description="Basic and acidic residues" evidence="11">
    <location>
        <begin position="491"/>
        <end position="506"/>
    </location>
</feature>
<keyword evidence="4" id="KW-0808">Transferase</keyword>
<feature type="compositionally biased region" description="Low complexity" evidence="11">
    <location>
        <begin position="913"/>
        <end position="930"/>
    </location>
</feature>
<keyword evidence="8" id="KW-0833">Ubl conjugation pathway</keyword>
<dbReference type="AlphaFoldDB" id="A0A1W0X8L0"/>
<dbReference type="GO" id="GO:0008270">
    <property type="term" value="F:zinc ion binding"/>
    <property type="evidence" value="ECO:0007669"/>
    <property type="project" value="UniProtKB-KW"/>
</dbReference>
<reference evidence="15" key="1">
    <citation type="submission" date="2017-01" db="EMBL/GenBank/DDBJ databases">
        <title>Comparative genomics of anhydrobiosis in the tardigrade Hypsibius dujardini.</title>
        <authorList>
            <person name="Yoshida Y."/>
            <person name="Koutsovoulos G."/>
            <person name="Laetsch D."/>
            <person name="Stevens L."/>
            <person name="Kumar S."/>
            <person name="Horikawa D."/>
            <person name="Ishino K."/>
            <person name="Komine S."/>
            <person name="Tomita M."/>
            <person name="Blaxter M."/>
            <person name="Arakawa K."/>
        </authorList>
    </citation>
    <scope>NUCLEOTIDE SEQUENCE [LARGE SCALE GENOMIC DNA]</scope>
    <source>
        <strain evidence="15">Z151</strain>
    </source>
</reference>
<feature type="zinc finger region" description="C3H1-type" evidence="10">
    <location>
        <begin position="566"/>
        <end position="593"/>
    </location>
</feature>
<dbReference type="EMBL" id="MTYJ01000009">
    <property type="protein sequence ID" value="OQV23857.1"/>
    <property type="molecule type" value="Genomic_DNA"/>
</dbReference>
<feature type="zinc finger region" description="C3H1-type" evidence="10">
    <location>
        <begin position="461"/>
        <end position="488"/>
    </location>
</feature>
<dbReference type="FunFam" id="1.10.405.10:FF:000001">
    <property type="entry name" value="Rab GDP dissociation inhibitor"/>
    <property type="match status" value="1"/>
</dbReference>
<evidence type="ECO:0000313" key="15">
    <source>
        <dbReference type="Proteomes" id="UP000192578"/>
    </source>
</evidence>
<feature type="domain" description="C3H1-type" evidence="13">
    <location>
        <begin position="566"/>
        <end position="593"/>
    </location>
</feature>
<dbReference type="GO" id="GO:0016192">
    <property type="term" value="P:vesicle-mediated transport"/>
    <property type="evidence" value="ECO:0007669"/>
    <property type="project" value="TreeGrafter"/>
</dbReference>
<keyword evidence="6" id="KW-0677">Repeat</keyword>
<proteinExistence type="inferred from homology"/>
<dbReference type="SMART" id="SM00184">
    <property type="entry name" value="RING"/>
    <property type="match status" value="1"/>
</dbReference>
<dbReference type="Gene3D" id="3.30.1370.210">
    <property type="match status" value="1"/>
</dbReference>
<evidence type="ECO:0000256" key="7">
    <source>
        <dbReference type="ARBA" id="ARBA00022771"/>
    </source>
</evidence>
<dbReference type="SMART" id="SM00356">
    <property type="entry name" value="ZnF_C3H1"/>
    <property type="match status" value="3"/>
</dbReference>
<dbReference type="PRINTS" id="PR00891">
    <property type="entry name" value="RABGDIREP"/>
</dbReference>
<dbReference type="PANTHER" id="PTHR11787">
    <property type="entry name" value="RAB GDP-DISSOCIATION INHIBITOR"/>
    <property type="match status" value="1"/>
</dbReference>
<evidence type="ECO:0000256" key="11">
    <source>
        <dbReference type="SAM" id="MobiDB-lite"/>
    </source>
</evidence>